<evidence type="ECO:0000256" key="3">
    <source>
        <dbReference type="ARBA" id="ARBA00022989"/>
    </source>
</evidence>
<gene>
    <name evidence="7" type="ORF">SAMN04488242_2240</name>
</gene>
<sequence length="382" mass="41333">MDDVTPPQTHGPYPRRAYVGPSSFGPRWGHTHAGMPVAPRHAAPPPYTGRPGPAWGHYGSPHQAPLHPPPGYQPWQQPPRRRSGSAWWLALPIVVVALMVGYFALTRGGLGVPEQVAREDVAYVNEDYAVPATGEGPTQIVDTRDNPSVLTDSAFYGQPVPVPVRCEPADVTNLSDAAQLQRRSSDMSECLTRTFGPALEASGFEAYQPRVLVYSAEGTTPCGELELPGAFYCGANQGIYLSSDVAELGGLNLAGVDYVLAHEYAHNVQGRTGILIQRVYEQRKATDEARELEVSRRLETQADCLAASFITSVSESVGYTDRERGLIVAAARSVGDDMFLPPEELPSTHGVSASRQLWTERGFAATMFGDCNTFVAPADEVR</sequence>
<keyword evidence="3 6" id="KW-1133">Transmembrane helix</keyword>
<evidence type="ECO:0000256" key="2">
    <source>
        <dbReference type="ARBA" id="ARBA00022692"/>
    </source>
</evidence>
<dbReference type="InterPro" id="IPR007343">
    <property type="entry name" value="Uncharacterised_pept_Zn_put"/>
</dbReference>
<evidence type="ECO:0000256" key="5">
    <source>
        <dbReference type="SAM" id="MobiDB-lite"/>
    </source>
</evidence>
<organism evidence="7 8">
    <name type="scientific">Tessaracoccus oleiagri</name>
    <dbReference type="NCBI Taxonomy" id="686624"/>
    <lineage>
        <taxon>Bacteria</taxon>
        <taxon>Bacillati</taxon>
        <taxon>Actinomycetota</taxon>
        <taxon>Actinomycetes</taxon>
        <taxon>Propionibacteriales</taxon>
        <taxon>Propionibacteriaceae</taxon>
        <taxon>Tessaracoccus</taxon>
    </lineage>
</organism>
<keyword evidence="8" id="KW-1185">Reference proteome</keyword>
<dbReference type="Proteomes" id="UP000199475">
    <property type="component" value="Unassembled WGS sequence"/>
</dbReference>
<dbReference type="GO" id="GO:0016020">
    <property type="term" value="C:membrane"/>
    <property type="evidence" value="ECO:0007669"/>
    <property type="project" value="UniProtKB-SubCell"/>
</dbReference>
<protein>
    <submittedName>
        <fullName evidence="7">Putative neutral zinc metallopeptidase</fullName>
    </submittedName>
</protein>
<keyword evidence="2 6" id="KW-0812">Transmembrane</keyword>
<evidence type="ECO:0000256" key="1">
    <source>
        <dbReference type="ARBA" id="ARBA00004167"/>
    </source>
</evidence>
<keyword evidence="4 6" id="KW-0472">Membrane</keyword>
<name>A0A1G9LR87_9ACTN</name>
<evidence type="ECO:0000313" key="8">
    <source>
        <dbReference type="Proteomes" id="UP000199475"/>
    </source>
</evidence>
<feature type="region of interest" description="Disordered" evidence="5">
    <location>
        <begin position="54"/>
        <end position="79"/>
    </location>
</feature>
<dbReference type="STRING" id="686624.SAMN04488242_2240"/>
<proteinExistence type="predicted"/>
<dbReference type="PANTHER" id="PTHR30168:SF0">
    <property type="entry name" value="INNER MEMBRANE PROTEIN"/>
    <property type="match status" value="1"/>
</dbReference>
<evidence type="ECO:0000313" key="7">
    <source>
        <dbReference type="EMBL" id="SDL63965.1"/>
    </source>
</evidence>
<comment type="subcellular location">
    <subcellularLocation>
        <location evidence="1">Membrane</location>
        <topology evidence="1">Single-pass membrane protein</topology>
    </subcellularLocation>
</comment>
<feature type="transmembrane region" description="Helical" evidence="6">
    <location>
        <begin position="86"/>
        <end position="105"/>
    </location>
</feature>
<dbReference type="AlphaFoldDB" id="A0A1G9LR87"/>
<dbReference type="EMBL" id="FNGP01000004">
    <property type="protein sequence ID" value="SDL63965.1"/>
    <property type="molecule type" value="Genomic_DNA"/>
</dbReference>
<accession>A0A1G9LR87</accession>
<evidence type="ECO:0000256" key="6">
    <source>
        <dbReference type="SAM" id="Phobius"/>
    </source>
</evidence>
<evidence type="ECO:0000256" key="4">
    <source>
        <dbReference type="ARBA" id="ARBA00023136"/>
    </source>
</evidence>
<dbReference type="Pfam" id="PF04228">
    <property type="entry name" value="Zn_peptidase"/>
    <property type="match status" value="1"/>
</dbReference>
<dbReference type="PANTHER" id="PTHR30168">
    <property type="entry name" value="PUTATIVE MEMBRANE PROTEIN YPFJ"/>
    <property type="match status" value="1"/>
</dbReference>
<reference evidence="7 8" key="1">
    <citation type="submission" date="2016-10" db="EMBL/GenBank/DDBJ databases">
        <authorList>
            <person name="de Groot N.N."/>
        </authorList>
    </citation>
    <scope>NUCLEOTIDE SEQUENCE [LARGE SCALE GENOMIC DNA]</scope>
    <source>
        <strain evidence="7 8">CGMCC 1.9159</strain>
    </source>
</reference>